<dbReference type="SUPFAM" id="SSF64571">
    <property type="entry name" value="Cellulose docking domain, dockering"/>
    <property type="match status" value="2"/>
</dbReference>
<accession>A0A218MY43</accession>
<feature type="signal peptide" evidence="5">
    <location>
        <begin position="1"/>
        <end position="22"/>
    </location>
</feature>
<evidence type="ECO:0000256" key="4">
    <source>
        <dbReference type="SAM" id="MobiDB-lite"/>
    </source>
</evidence>
<dbReference type="GO" id="GO:0016787">
    <property type="term" value="F:hydrolase activity"/>
    <property type="evidence" value="ECO:0007669"/>
    <property type="project" value="UniProtKB-KW"/>
</dbReference>
<feature type="region of interest" description="Disordered" evidence="4">
    <location>
        <begin position="425"/>
        <end position="448"/>
    </location>
</feature>
<feature type="compositionally biased region" description="Polar residues" evidence="4">
    <location>
        <begin position="436"/>
        <end position="447"/>
    </location>
</feature>
<evidence type="ECO:0000256" key="5">
    <source>
        <dbReference type="SAM" id="SignalP"/>
    </source>
</evidence>
<dbReference type="AlphaFoldDB" id="A0A218MY43"/>
<organism evidence="7">
    <name type="scientific">Neocallimastix frontalis</name>
    <name type="common">Rumen fungus</name>
    <dbReference type="NCBI Taxonomy" id="4757"/>
    <lineage>
        <taxon>Eukaryota</taxon>
        <taxon>Fungi</taxon>
        <taxon>Fungi incertae sedis</taxon>
        <taxon>Chytridiomycota</taxon>
        <taxon>Chytridiomycota incertae sedis</taxon>
        <taxon>Neocallimastigomycetes</taxon>
        <taxon>Neocallimastigales</taxon>
        <taxon>Neocallimastigaceae</taxon>
        <taxon>Neocallimastix</taxon>
    </lineage>
</organism>
<feature type="domain" description="CBM10" evidence="6">
    <location>
        <begin position="610"/>
        <end position="649"/>
    </location>
</feature>
<dbReference type="PROSITE" id="PS51763">
    <property type="entry name" value="CBM10"/>
    <property type="match status" value="2"/>
</dbReference>
<dbReference type="CDD" id="cd00161">
    <property type="entry name" value="beta-trefoil_Ricin-like"/>
    <property type="match status" value="2"/>
</dbReference>
<keyword evidence="1 5" id="KW-0732">Signal</keyword>
<dbReference type="InterPro" id="IPR035992">
    <property type="entry name" value="Ricin_B-like_lectins"/>
</dbReference>
<dbReference type="Gene3D" id="3.20.20.80">
    <property type="entry name" value="Glycosidases"/>
    <property type="match status" value="1"/>
</dbReference>
<dbReference type="SMR" id="A0A218MY43"/>
<feature type="chain" id="PRO_5012013232" evidence="5">
    <location>
        <begin position="23"/>
        <end position="698"/>
    </location>
</feature>
<dbReference type="InterPro" id="IPR017853">
    <property type="entry name" value="GH"/>
</dbReference>
<dbReference type="SUPFAM" id="SSF50370">
    <property type="entry name" value="Ricin B-like lectins"/>
    <property type="match status" value="1"/>
</dbReference>
<evidence type="ECO:0000256" key="1">
    <source>
        <dbReference type="ARBA" id="ARBA00022729"/>
    </source>
</evidence>
<dbReference type="Gene3D" id="3.90.1220.10">
    <property type="entry name" value="Cellulose docking domain, dockering"/>
    <property type="match status" value="2"/>
</dbReference>
<dbReference type="Pfam" id="PF02013">
    <property type="entry name" value="CBM_10"/>
    <property type="match status" value="2"/>
</dbReference>
<dbReference type="InterPro" id="IPR000772">
    <property type="entry name" value="Ricin_B_lectin"/>
</dbReference>
<keyword evidence="3" id="KW-0378">Hydrolase</keyword>
<dbReference type="InterPro" id="IPR002883">
    <property type="entry name" value="CBM10/Dockerin_dom"/>
</dbReference>
<dbReference type="EMBL" id="MF326649">
    <property type="protein sequence ID" value="ASF57707.1"/>
    <property type="molecule type" value="mRNA"/>
</dbReference>
<dbReference type="Pfam" id="PF00652">
    <property type="entry name" value="Ricin_B_lectin"/>
    <property type="match status" value="1"/>
</dbReference>
<feature type="compositionally biased region" description="Low complexity" evidence="4">
    <location>
        <begin position="426"/>
        <end position="435"/>
    </location>
</feature>
<dbReference type="Gene3D" id="2.80.10.50">
    <property type="match status" value="3"/>
</dbReference>
<evidence type="ECO:0000256" key="2">
    <source>
        <dbReference type="ARBA" id="ARBA00022737"/>
    </source>
</evidence>
<proteinExistence type="evidence at transcript level"/>
<dbReference type="SMART" id="SM00458">
    <property type="entry name" value="RICIN"/>
    <property type="match status" value="1"/>
</dbReference>
<reference evidence="7" key="1">
    <citation type="journal article" date="2017" name="J. Biol. Chem.">
        <title>Discovery and characterization of family 39 glycoside hydrolases from rumen anaerobic fungi with polyspecific activity on rare arabinosyl substrates.</title>
        <authorList>
            <person name="Jones D.R."/>
            <person name="Uddin M.S."/>
            <person name="Gruninger R.J."/>
            <person name="Pham T.T.M."/>
            <person name="Thomas D."/>
            <person name="Boraston A.B."/>
            <person name="Briggs J."/>
            <person name="Pluvinage B."/>
            <person name="McAllister T.A."/>
            <person name="Forster R.J."/>
            <person name="Tsang A."/>
            <person name="Selinger L.B."/>
            <person name="Abbott D.W."/>
        </authorList>
    </citation>
    <scope>NUCLEOTIDE SEQUENCE</scope>
</reference>
<evidence type="ECO:0000259" key="6">
    <source>
        <dbReference type="PROSITE" id="PS51763"/>
    </source>
</evidence>
<sequence>MKSLAYFFTYALTVVPFVLVNAVSQLTVDCNAKIRRATHCASGAHYGLIENVPKDYKSLVAPLNINVMRAPARAGNGRQQPIGDVIKVAQRLKESPGARVTIELADILPGWPYRWPGIQTWFNEIRSFINDKKKSGLTNFYGNEIWNEPDVTWKDSNGLSFNQMWKQTYDLLRQIDPNEKIIGPSFSWYEENKMKNFLQFSKQNNCLPDIIAWHELSGIDGVSSHFRSYRNLEKSLGISERPITINEYCDENHDLEGQPGSSARFIGRFERYKVDSGMITWWFVPHPGRLGSLLASDTQKGAGWYFYKWYGDMTGDMVSVSPPNENSKLIDGAASVDASAQYVSFIFGGPNDGSVKANFKNLPSFLGSSAHVKVEKIDWKSKDTPSNGPNTIFEKNYSISNGQISVDLSGTNASSGYRIYITKADGSSNTGNNGNDQPAPSNSSSNGERYKIINRYTNRVLAVENDSTANNANVLQWGDNGSSGQQWVVAKEGDQYRITSYDTNKALDVSGRSTANGGNVIIYDDHAQGNQRWKFIDAGDGYVIIENVNSGKVLDVDNASKEYGANIMQWNKNGSTNQQWKLVPLNPPAVTTTIKTTVTKSAQSTNNASSCSAKILSQGYKCCKEGCVVVYTDDDGTWGVENEEWCGCSSKISTTCPPTIASQGYQCCSPGNCAVYSEDESGKWGIENNEWCGTPNSC</sequence>
<keyword evidence="2" id="KW-0677">Repeat</keyword>
<dbReference type="PROSITE" id="PS50231">
    <property type="entry name" value="RICIN_B_LECTIN"/>
    <property type="match status" value="1"/>
</dbReference>
<dbReference type="InterPro" id="IPR009034">
    <property type="entry name" value="Dockerin_dom_fun_sf"/>
</dbReference>
<evidence type="ECO:0000313" key="7">
    <source>
        <dbReference type="EMBL" id="ASF57707.1"/>
    </source>
</evidence>
<dbReference type="SUPFAM" id="SSF51445">
    <property type="entry name" value="(Trans)glycosidases"/>
    <property type="match status" value="1"/>
</dbReference>
<protein>
    <submittedName>
        <fullName evidence="7">NF2152</fullName>
    </submittedName>
</protein>
<evidence type="ECO:0000256" key="3">
    <source>
        <dbReference type="ARBA" id="ARBA00022801"/>
    </source>
</evidence>
<name>A0A218MY43_NEOFR</name>
<feature type="domain" description="CBM10" evidence="6">
    <location>
        <begin position="655"/>
        <end position="695"/>
    </location>
</feature>